<sequence length="100" mass="10765">MQGAGANESLQDSSTPLLTEQGVMSPRETKHIFRLMSDPEGHECSVYSGIIIMITTIVAGARSVTAPQVSAGWANIRYSQPRAAETSHWIENITPPPQTG</sequence>
<proteinExistence type="predicted"/>
<gene>
    <name evidence="1" type="ORF">C4B59_01515</name>
</gene>
<dbReference type="EMBL" id="PQXF01000002">
    <property type="protein sequence ID" value="PXF61932.1"/>
    <property type="molecule type" value="Genomic_DNA"/>
</dbReference>
<evidence type="ECO:0000313" key="2">
    <source>
        <dbReference type="Proteomes" id="UP000248329"/>
    </source>
</evidence>
<dbReference type="Proteomes" id="UP000248329">
    <property type="component" value="Unassembled WGS sequence"/>
</dbReference>
<comment type="caution">
    <text evidence="1">The sequence shown here is derived from an EMBL/GenBank/DDBJ whole genome shotgun (WGS) entry which is preliminary data.</text>
</comment>
<organism evidence="1 2">
    <name type="scientific">Candidatus Methanogaster sp</name>
    <dbReference type="NCBI Taxonomy" id="3386292"/>
    <lineage>
        <taxon>Archaea</taxon>
        <taxon>Methanobacteriati</taxon>
        <taxon>Methanobacteriota</taxon>
        <taxon>Stenosarchaea group</taxon>
        <taxon>Methanomicrobia</taxon>
        <taxon>Methanosarcinales</taxon>
        <taxon>ANME-2 cluster</taxon>
        <taxon>Candidatus Methanogasteraceae</taxon>
        <taxon>Candidatus Methanogaster</taxon>
    </lineage>
</organism>
<evidence type="ECO:0000313" key="1">
    <source>
        <dbReference type="EMBL" id="PXF61932.1"/>
    </source>
</evidence>
<accession>A0AC61L682</accession>
<name>A0AC61L682_9EURY</name>
<protein>
    <submittedName>
        <fullName evidence="1">Uncharacterized protein</fullName>
    </submittedName>
</protein>
<reference evidence="1" key="1">
    <citation type="submission" date="2018-01" db="EMBL/GenBank/DDBJ databases">
        <authorList>
            <person name="Krukenberg V."/>
        </authorList>
    </citation>
    <scope>NUCLEOTIDE SEQUENCE</scope>
    <source>
        <strain evidence="1">E20ANME2</strain>
    </source>
</reference>